<sequence length="116" mass="13652">METGSISRKIDRGKHTTRHSELLVLEEDEKVEDCGSYIVDTPGFSSLYVNDFEKEQLKYYFPEFGPYEGLCRFSGCDHVHEPDCAVKQAAEEGKIHEIRYNDYVAMYRELQEKRRY</sequence>
<dbReference type="Pfam" id="PF03193">
    <property type="entry name" value="RsgA_GTPase"/>
    <property type="match status" value="1"/>
</dbReference>
<evidence type="ECO:0000313" key="2">
    <source>
        <dbReference type="EMBL" id="CCZ25551.1"/>
    </source>
</evidence>
<gene>
    <name evidence="2" type="ORF">BN734_01400</name>
</gene>
<dbReference type="SUPFAM" id="SSF52540">
    <property type="entry name" value="P-loop containing nucleoside triphosphate hydrolases"/>
    <property type="match status" value="1"/>
</dbReference>
<dbReference type="PANTHER" id="PTHR32120:SF11">
    <property type="entry name" value="SMALL RIBOSOMAL SUBUNIT BIOGENESIS GTPASE RSGA 1, MITOCHONDRIAL-RELATED"/>
    <property type="match status" value="1"/>
</dbReference>
<dbReference type="GO" id="GO:0003924">
    <property type="term" value="F:GTPase activity"/>
    <property type="evidence" value="ECO:0007669"/>
    <property type="project" value="InterPro"/>
</dbReference>
<evidence type="ECO:0000259" key="1">
    <source>
        <dbReference type="Pfam" id="PF03193"/>
    </source>
</evidence>
<dbReference type="Gene3D" id="3.40.50.300">
    <property type="entry name" value="P-loop containing nucleotide triphosphate hydrolases"/>
    <property type="match status" value="1"/>
</dbReference>
<dbReference type="InterPro" id="IPR010914">
    <property type="entry name" value="RsgA_GTPase_dom"/>
</dbReference>
<dbReference type="InterPro" id="IPR027417">
    <property type="entry name" value="P-loop_NTPase"/>
</dbReference>
<accession>R5QTM0</accession>
<dbReference type="PANTHER" id="PTHR32120">
    <property type="entry name" value="SMALL RIBOSOMAL SUBUNIT BIOGENESIS GTPASE RSGA"/>
    <property type="match status" value="1"/>
</dbReference>
<organism evidence="2 3">
    <name type="scientific">[Ruminococcus] torques CAG:61</name>
    <dbReference type="NCBI Taxonomy" id="1263108"/>
    <lineage>
        <taxon>Bacteria</taxon>
        <taxon>Bacillati</taxon>
        <taxon>Bacillota</taxon>
        <taxon>Clostridia</taxon>
        <taxon>Lachnospirales</taxon>
        <taxon>Lachnospiraceae</taxon>
        <taxon>Mediterraneibacter</taxon>
    </lineage>
</organism>
<feature type="domain" description="EngC GTPase" evidence="1">
    <location>
        <begin position="1"/>
        <end position="48"/>
    </location>
</feature>
<comment type="caution">
    <text evidence="2">The sequence shown here is derived from an EMBL/GenBank/DDBJ whole genome shotgun (WGS) entry which is preliminary data.</text>
</comment>
<dbReference type="Gene3D" id="1.10.40.50">
    <property type="entry name" value="Probable gtpase engc, domain 3"/>
    <property type="match status" value="1"/>
</dbReference>
<dbReference type="InterPro" id="IPR004881">
    <property type="entry name" value="Ribosome_biogen_GTPase_RsgA"/>
</dbReference>
<proteinExistence type="predicted"/>
<evidence type="ECO:0000313" key="3">
    <source>
        <dbReference type="Proteomes" id="UP000017998"/>
    </source>
</evidence>
<dbReference type="EMBL" id="CAZS010000025">
    <property type="protein sequence ID" value="CCZ25551.1"/>
    <property type="molecule type" value="Genomic_DNA"/>
</dbReference>
<name>R5QTM0_9FIRM</name>
<dbReference type="GO" id="GO:0005525">
    <property type="term" value="F:GTP binding"/>
    <property type="evidence" value="ECO:0007669"/>
    <property type="project" value="InterPro"/>
</dbReference>
<dbReference type="Proteomes" id="UP000017998">
    <property type="component" value="Unassembled WGS sequence"/>
</dbReference>
<reference evidence="2" key="1">
    <citation type="submission" date="2012-11" db="EMBL/GenBank/DDBJ databases">
        <title>Dependencies among metagenomic species, viruses, plasmids and units of genetic variation.</title>
        <authorList>
            <person name="Nielsen H.B."/>
            <person name="Almeida M."/>
            <person name="Juncker A.S."/>
            <person name="Rasmussen S."/>
            <person name="Li J."/>
            <person name="Sunagawa S."/>
            <person name="Plichta D."/>
            <person name="Gautier L."/>
            <person name="Le Chatelier E."/>
            <person name="Peletier E."/>
            <person name="Bonde I."/>
            <person name="Nielsen T."/>
            <person name="Manichanh C."/>
            <person name="Arumugam M."/>
            <person name="Batto J."/>
            <person name="Santos M.B.Q.D."/>
            <person name="Blom N."/>
            <person name="Borruel N."/>
            <person name="Burgdorf K.S."/>
            <person name="Boumezbeur F."/>
            <person name="Casellas F."/>
            <person name="Dore J."/>
            <person name="Guarner F."/>
            <person name="Hansen T."/>
            <person name="Hildebrand F."/>
            <person name="Kaas R.S."/>
            <person name="Kennedy S."/>
            <person name="Kristiansen K."/>
            <person name="Kultima J.R."/>
            <person name="Leonard P."/>
            <person name="Levenez F."/>
            <person name="Lund O."/>
            <person name="Moumen B."/>
            <person name="Le Paslier D."/>
            <person name="Pons N."/>
            <person name="Pedersen O."/>
            <person name="Prifti E."/>
            <person name="Qin J."/>
            <person name="Raes J."/>
            <person name="Tap J."/>
            <person name="Tims S."/>
            <person name="Ussery D.W."/>
            <person name="Yamada T."/>
            <person name="MetaHit consortium"/>
            <person name="Renault P."/>
            <person name="Sicheritz-Ponten T."/>
            <person name="Bork P."/>
            <person name="Wang J."/>
            <person name="Brunak S."/>
            <person name="Ehrlich S.D."/>
        </authorList>
    </citation>
    <scope>NUCLEOTIDE SEQUENCE [LARGE SCALE GENOMIC DNA]</scope>
</reference>
<dbReference type="AlphaFoldDB" id="R5QTM0"/>
<protein>
    <submittedName>
        <fullName evidence="2">Putative ribosome biogenesis GTPase RsgA 2</fullName>
    </submittedName>
</protein>